<feature type="compositionally biased region" description="Low complexity" evidence="1">
    <location>
        <begin position="23"/>
        <end position="34"/>
    </location>
</feature>
<evidence type="ECO:0000256" key="1">
    <source>
        <dbReference type="SAM" id="MobiDB-lite"/>
    </source>
</evidence>
<dbReference type="AlphaFoldDB" id="A0A7J6NTT0"/>
<feature type="compositionally biased region" description="Low complexity" evidence="1">
    <location>
        <begin position="163"/>
        <end position="174"/>
    </location>
</feature>
<name>A0A7J6NTT0_PEROL</name>
<dbReference type="EMBL" id="JABANP010000192">
    <property type="protein sequence ID" value="KAF4687263.1"/>
    <property type="molecule type" value="Genomic_DNA"/>
</dbReference>
<feature type="region of interest" description="Disordered" evidence="1">
    <location>
        <begin position="1"/>
        <end position="115"/>
    </location>
</feature>
<feature type="compositionally biased region" description="Basic residues" evidence="1">
    <location>
        <begin position="75"/>
        <end position="90"/>
    </location>
</feature>
<feature type="region of interest" description="Disordered" evidence="1">
    <location>
        <begin position="332"/>
        <end position="361"/>
    </location>
</feature>
<dbReference type="Proteomes" id="UP000541610">
    <property type="component" value="Unassembled WGS sequence"/>
</dbReference>
<reference evidence="2 3" key="1">
    <citation type="submission" date="2020-04" db="EMBL/GenBank/DDBJ databases">
        <title>Perkinsus olseni comparative genomics.</title>
        <authorList>
            <person name="Bogema D.R."/>
        </authorList>
    </citation>
    <scope>NUCLEOTIDE SEQUENCE [LARGE SCALE GENOMIC DNA]</scope>
    <source>
        <strain evidence="2">00978-12</strain>
    </source>
</reference>
<evidence type="ECO:0000313" key="3">
    <source>
        <dbReference type="Proteomes" id="UP000541610"/>
    </source>
</evidence>
<evidence type="ECO:0000313" key="2">
    <source>
        <dbReference type="EMBL" id="KAF4687263.1"/>
    </source>
</evidence>
<protein>
    <submittedName>
        <fullName evidence="2">Uncharacterized protein</fullName>
    </submittedName>
</protein>
<accession>A0A7J6NTT0</accession>
<proteinExistence type="predicted"/>
<feature type="region of interest" description="Disordered" evidence="1">
    <location>
        <begin position="163"/>
        <end position="228"/>
    </location>
</feature>
<sequence>MADEESAAVRGSGQVTIDSRKGSASPSTSAASSTNGEPRESSSRVEDGDLGCVSSPSSGEELVVSREEAVEKQGAGKRRRRRKRKRKKRGSAANAQELQPVVVEGSASPSGASDEVISLASDFGRAEEEEVIGIEEVGELPMASEENPNRTLWRVRRWATEMVSQSSESSMSSDVELRSDLEEDGQQTPRWSADAHGSMSDFLWGLGEGGGAGSSSSSSSGSNDPMEVGATFSAERTVDYMHRLCCAEGQLMRSLANGSNADPRERQTTCPRCGAPKLSGSRCAGCRSFANRETSRWCGSTSGVGPISHLWTAASDLWHSSVEAVGDGIKRLALTDGGGSSSSRSKGSSRRGRNRRRHDGG</sequence>
<feature type="compositionally biased region" description="Basic and acidic residues" evidence="1">
    <location>
        <begin position="37"/>
        <end position="47"/>
    </location>
</feature>
<organism evidence="2 3">
    <name type="scientific">Perkinsus olseni</name>
    <name type="common">Perkinsus atlanticus</name>
    <dbReference type="NCBI Taxonomy" id="32597"/>
    <lineage>
        <taxon>Eukaryota</taxon>
        <taxon>Sar</taxon>
        <taxon>Alveolata</taxon>
        <taxon>Perkinsozoa</taxon>
        <taxon>Perkinsea</taxon>
        <taxon>Perkinsida</taxon>
        <taxon>Perkinsidae</taxon>
        <taxon>Perkinsus</taxon>
    </lineage>
</organism>
<gene>
    <name evidence="2" type="ORF">FOZ60_004184</name>
</gene>
<feature type="compositionally biased region" description="Basic residues" evidence="1">
    <location>
        <begin position="347"/>
        <end position="361"/>
    </location>
</feature>
<comment type="caution">
    <text evidence="2">The sequence shown here is derived from an EMBL/GenBank/DDBJ whole genome shotgun (WGS) entry which is preliminary data.</text>
</comment>